<gene>
    <name evidence="2" type="ORF">AFUS01_LOCUS20603</name>
</gene>
<evidence type="ECO:0000313" key="2">
    <source>
        <dbReference type="EMBL" id="CAG7732064.1"/>
    </source>
</evidence>
<feature type="region of interest" description="Disordered" evidence="1">
    <location>
        <begin position="32"/>
        <end position="54"/>
    </location>
</feature>
<protein>
    <submittedName>
        <fullName evidence="2">Uncharacterized protein</fullName>
    </submittedName>
</protein>
<name>A0A8J2P5R6_9HEXA</name>
<comment type="caution">
    <text evidence="2">The sequence shown here is derived from an EMBL/GenBank/DDBJ whole genome shotgun (WGS) entry which is preliminary data.</text>
</comment>
<proteinExistence type="predicted"/>
<dbReference type="EMBL" id="CAJVCH010224216">
    <property type="protein sequence ID" value="CAG7732064.1"/>
    <property type="molecule type" value="Genomic_DNA"/>
</dbReference>
<dbReference type="AlphaFoldDB" id="A0A8J2P5R6"/>
<dbReference type="Proteomes" id="UP000708208">
    <property type="component" value="Unassembled WGS sequence"/>
</dbReference>
<reference evidence="2" key="1">
    <citation type="submission" date="2021-06" db="EMBL/GenBank/DDBJ databases">
        <authorList>
            <person name="Hodson N. C."/>
            <person name="Mongue J. A."/>
            <person name="Jaron S. K."/>
        </authorList>
    </citation>
    <scope>NUCLEOTIDE SEQUENCE</scope>
</reference>
<evidence type="ECO:0000313" key="3">
    <source>
        <dbReference type="Proteomes" id="UP000708208"/>
    </source>
</evidence>
<keyword evidence="3" id="KW-1185">Reference proteome</keyword>
<feature type="non-terminal residue" evidence="2">
    <location>
        <position position="1"/>
    </location>
</feature>
<feature type="compositionally biased region" description="Basic and acidic residues" evidence="1">
    <location>
        <begin position="40"/>
        <end position="54"/>
    </location>
</feature>
<evidence type="ECO:0000256" key="1">
    <source>
        <dbReference type="SAM" id="MobiDB-lite"/>
    </source>
</evidence>
<sequence>LIRLEIGASGCDRDTILLLLPRHLLPVRFLVPSPTSGHSSFEESKAQGQREGEA</sequence>
<organism evidence="2 3">
    <name type="scientific">Allacma fusca</name>
    <dbReference type="NCBI Taxonomy" id="39272"/>
    <lineage>
        <taxon>Eukaryota</taxon>
        <taxon>Metazoa</taxon>
        <taxon>Ecdysozoa</taxon>
        <taxon>Arthropoda</taxon>
        <taxon>Hexapoda</taxon>
        <taxon>Collembola</taxon>
        <taxon>Symphypleona</taxon>
        <taxon>Sminthuridae</taxon>
        <taxon>Allacma</taxon>
    </lineage>
</organism>
<accession>A0A8J2P5R6</accession>